<sequence>MKILPHHEQTNQGLSNLLDRTSLSEDTFRSSMFDNFLYSSQSEAQAAYQPVQDIVNEAASAYEDVTSRSEPEAAAEYLDEAAEKVAMQSVEEQPQDLKVSREDWNEIKEELEEYGLDKKDIADLEEKVMSENGITYGQLVSELSGMMKGMKGITLSPIQEQNLNSIFSQLGFTPDESKGLLASIRQGKLGDVVEKMQAKLASMPDSEKLQLSEDETKTLTDLFKLKGDTGKKITQLLTAEGATAADFKKGFSVLKSALAQQQAEQDGKDLKLVKTVAESLHSAMEKASDQSPSTMRMASADVISNSMGAAKEVSESVKQDGQNGQNGENPAQKDNNPSKNGADLKGDANAGKQNAGQTEDKNSNRHWLEQLLSDSDDQDSWNDFFGKLTDESFVKGEGNLNGNIFGNGFGTLQSAVKSAQAGKTDLMWEKTARSNILEQVQEGVFKNLGQGRKQLTLQLNPHNLGTVNVMLQVKNKDVQATIRAENPDTAKVIAEQLEVVKQALEEQGLKVEKLEVQTGISDSQTDSSWKNAEDHNAAQYQEMMSEMRKRWQTLRQEGSSLAREMQTVQQKAQISQSGLYIVA</sequence>
<keyword evidence="1" id="KW-0175">Coiled coil</keyword>
<dbReference type="STRING" id="526222.Desal_3007"/>
<dbReference type="AlphaFoldDB" id="C6C0W2"/>
<reference evidence="4 5" key="1">
    <citation type="submission" date="2009-06" db="EMBL/GenBank/DDBJ databases">
        <title>Complete sequence of Desulfovibrio salexigens DSM 2638.</title>
        <authorList>
            <consortium name="US DOE Joint Genome Institute"/>
            <person name="Lucas S."/>
            <person name="Copeland A."/>
            <person name="Lapidus A."/>
            <person name="Glavina del Rio T."/>
            <person name="Tice H."/>
            <person name="Bruce D."/>
            <person name="Goodwin L."/>
            <person name="Pitluck S."/>
            <person name="Munk A.C."/>
            <person name="Brettin T."/>
            <person name="Detter J.C."/>
            <person name="Han C."/>
            <person name="Tapia R."/>
            <person name="Larimer F."/>
            <person name="Land M."/>
            <person name="Hauser L."/>
            <person name="Kyrpides N."/>
            <person name="Anderson I."/>
            <person name="Wall J.D."/>
            <person name="Arkin A.P."/>
            <person name="Dehal P."/>
            <person name="Chivian D."/>
            <person name="Giles B."/>
            <person name="Hazen T.C."/>
        </authorList>
    </citation>
    <scope>NUCLEOTIDE SEQUENCE [LARGE SCALE GENOMIC DNA]</scope>
    <source>
        <strain evidence="5">ATCC 14822 / DSM 2638 / NCIMB 8403 / VKM B-1763</strain>
    </source>
</reference>
<keyword evidence="4" id="KW-0969">Cilium</keyword>
<name>C6C0W2_MARSD</name>
<dbReference type="Gene3D" id="3.30.750.140">
    <property type="match status" value="1"/>
</dbReference>
<gene>
    <name evidence="4" type="ordered locus">Desal_3007</name>
</gene>
<dbReference type="OrthoDB" id="5468982at2"/>
<feature type="region of interest" description="Disordered" evidence="2">
    <location>
        <begin position="308"/>
        <end position="364"/>
    </location>
</feature>
<evidence type="ECO:0000313" key="4">
    <source>
        <dbReference type="EMBL" id="ACS81059.1"/>
    </source>
</evidence>
<organism evidence="4 5">
    <name type="scientific">Maridesulfovibrio salexigens (strain ATCC 14822 / DSM 2638 / NCIMB 8403 / VKM B-1763)</name>
    <name type="common">Desulfovibrio salexigens</name>
    <dbReference type="NCBI Taxonomy" id="526222"/>
    <lineage>
        <taxon>Bacteria</taxon>
        <taxon>Pseudomonadati</taxon>
        <taxon>Thermodesulfobacteriota</taxon>
        <taxon>Desulfovibrionia</taxon>
        <taxon>Desulfovibrionales</taxon>
        <taxon>Desulfovibrionaceae</taxon>
        <taxon>Maridesulfovibrio</taxon>
    </lineage>
</organism>
<dbReference type="EMBL" id="CP001649">
    <property type="protein sequence ID" value="ACS81059.1"/>
    <property type="molecule type" value="Genomic_DNA"/>
</dbReference>
<accession>C6C0W2</accession>
<keyword evidence="5" id="KW-1185">Reference proteome</keyword>
<dbReference type="CDD" id="cd17470">
    <property type="entry name" value="T3SS_Flik_C"/>
    <property type="match status" value="1"/>
</dbReference>
<feature type="compositionally biased region" description="Polar residues" evidence="2">
    <location>
        <begin position="319"/>
        <end position="339"/>
    </location>
</feature>
<evidence type="ECO:0000256" key="2">
    <source>
        <dbReference type="SAM" id="MobiDB-lite"/>
    </source>
</evidence>
<dbReference type="Pfam" id="PF02120">
    <property type="entry name" value="Flg_hook"/>
    <property type="match status" value="1"/>
</dbReference>
<keyword evidence="4" id="KW-0282">Flagellum</keyword>
<dbReference type="InterPro" id="IPR038610">
    <property type="entry name" value="FliK-like_C_sf"/>
</dbReference>
<evidence type="ECO:0000259" key="3">
    <source>
        <dbReference type="Pfam" id="PF02120"/>
    </source>
</evidence>
<dbReference type="Proteomes" id="UP000002601">
    <property type="component" value="Chromosome"/>
</dbReference>
<feature type="coiled-coil region" evidence="1">
    <location>
        <begin position="497"/>
        <end position="557"/>
    </location>
</feature>
<proteinExistence type="predicted"/>
<dbReference type="KEGG" id="dsa:Desal_3007"/>
<dbReference type="RefSeq" id="WP_015852875.1">
    <property type="nucleotide sequence ID" value="NC_012881.1"/>
</dbReference>
<evidence type="ECO:0000256" key="1">
    <source>
        <dbReference type="SAM" id="Coils"/>
    </source>
</evidence>
<evidence type="ECO:0000313" key="5">
    <source>
        <dbReference type="Proteomes" id="UP000002601"/>
    </source>
</evidence>
<protein>
    <submittedName>
        <fullName evidence="4">Flagellar hook-length control protein</fullName>
    </submittedName>
</protein>
<dbReference type="InterPro" id="IPR021136">
    <property type="entry name" value="Flagellar_hook_control-like_C"/>
</dbReference>
<dbReference type="eggNOG" id="COG3144">
    <property type="taxonomic scope" value="Bacteria"/>
</dbReference>
<feature type="domain" description="Flagellar hook-length control protein-like C-terminal" evidence="3">
    <location>
        <begin position="442"/>
        <end position="523"/>
    </location>
</feature>
<keyword evidence="4" id="KW-0966">Cell projection</keyword>
<dbReference type="HOGENOM" id="CLU_467503_0_0_7"/>